<name>A0AAW9RJW4_9GAMM</name>
<keyword evidence="3" id="KW-0378">Hydrolase</keyword>
<dbReference type="Gene3D" id="3.30.1120.10">
    <property type="match status" value="1"/>
</dbReference>
<protein>
    <submittedName>
        <fullName evidence="7">Sulfatase</fullName>
    </submittedName>
</protein>
<keyword evidence="8" id="KW-1185">Reference proteome</keyword>
<dbReference type="CDD" id="cd16026">
    <property type="entry name" value="GALNS_like"/>
    <property type="match status" value="1"/>
</dbReference>
<evidence type="ECO:0000256" key="5">
    <source>
        <dbReference type="SAM" id="SignalP"/>
    </source>
</evidence>
<reference evidence="7 8" key="1">
    <citation type="submission" date="2024-02" db="EMBL/GenBank/DDBJ databases">
        <title>A novel Wenzhouxiangellaceae bacterium, isolated from coastal sediments.</title>
        <authorList>
            <person name="Du Z.-J."/>
            <person name="Ye Y.-Q."/>
            <person name="Zhang X.-Y."/>
        </authorList>
    </citation>
    <scope>NUCLEOTIDE SEQUENCE [LARGE SCALE GENOMIC DNA]</scope>
    <source>
        <strain evidence="7 8">CH-27</strain>
    </source>
</reference>
<dbReference type="Gene3D" id="3.40.720.10">
    <property type="entry name" value="Alkaline Phosphatase, subunit A"/>
    <property type="match status" value="1"/>
</dbReference>
<gene>
    <name evidence="7" type="ORF">V3330_16680</name>
</gene>
<evidence type="ECO:0000256" key="1">
    <source>
        <dbReference type="ARBA" id="ARBA00008779"/>
    </source>
</evidence>
<dbReference type="PANTHER" id="PTHR42693:SF53">
    <property type="entry name" value="ENDO-4-O-SULFATASE"/>
    <property type="match status" value="1"/>
</dbReference>
<evidence type="ECO:0000256" key="2">
    <source>
        <dbReference type="ARBA" id="ARBA00022723"/>
    </source>
</evidence>
<evidence type="ECO:0000313" key="7">
    <source>
        <dbReference type="EMBL" id="MEJ8569269.1"/>
    </source>
</evidence>
<feature type="chain" id="PRO_5043656568" evidence="5">
    <location>
        <begin position="18"/>
        <end position="440"/>
    </location>
</feature>
<dbReference type="GO" id="GO:0046872">
    <property type="term" value="F:metal ion binding"/>
    <property type="evidence" value="ECO:0007669"/>
    <property type="project" value="UniProtKB-KW"/>
</dbReference>
<sequence length="440" mass="48686">MRKTLLMLLLCWCGASAADKPNIVLILADDLGYGDVGAYGGTSIQTPNIDSLASDGIRLTQFYSSGNVCTPSRAGLLTGRYPIRTGLADRTVGVGDTRGLKPRETTVAEVLRMQGYATALVGKWHLGDRPEFHPSEHGFDEFFGVIHSNDVPDQPLVRGKSIVHEKIDAQALATQIIDESIAFIESQRAQPFFLFVSSTAPHKPLLPTAEFAGTSNAGAYGDVVEELDRGVGRIMEALERTGRRENTLVMFTSDNGPFPQGSTGGLRGHKGTGWEGGYRVPFIAYWPTEIPANGVSDAMAMNIDLFPTLLHVAGAKQALSADVDGKNIFPVLAGEQQSPHDVLYFFNNERIAALRTRKWRLMLSDYPPWRDAQPIRFEGNRHLYTLLYDMEAAPDQQYDLSRDYPRQKKLLEHYLDMGRKELESLSTRPDDTQFGDDYKG</sequence>
<dbReference type="EMBL" id="JAZHOG010000012">
    <property type="protein sequence ID" value="MEJ8569269.1"/>
    <property type="molecule type" value="Genomic_DNA"/>
</dbReference>
<evidence type="ECO:0000313" key="8">
    <source>
        <dbReference type="Proteomes" id="UP001359886"/>
    </source>
</evidence>
<dbReference type="GO" id="GO:0004065">
    <property type="term" value="F:arylsulfatase activity"/>
    <property type="evidence" value="ECO:0007669"/>
    <property type="project" value="TreeGrafter"/>
</dbReference>
<evidence type="ECO:0000256" key="3">
    <source>
        <dbReference type="ARBA" id="ARBA00022801"/>
    </source>
</evidence>
<dbReference type="InterPro" id="IPR017850">
    <property type="entry name" value="Alkaline_phosphatase_core_sf"/>
</dbReference>
<dbReference type="SUPFAM" id="SSF53649">
    <property type="entry name" value="Alkaline phosphatase-like"/>
    <property type="match status" value="1"/>
</dbReference>
<comment type="similarity">
    <text evidence="1">Belongs to the sulfatase family.</text>
</comment>
<dbReference type="Pfam" id="PF00884">
    <property type="entry name" value="Sulfatase"/>
    <property type="match status" value="1"/>
</dbReference>
<organism evidence="7 8">
    <name type="scientific">Elongatibacter sediminis</name>
    <dbReference type="NCBI Taxonomy" id="3119006"/>
    <lineage>
        <taxon>Bacteria</taxon>
        <taxon>Pseudomonadati</taxon>
        <taxon>Pseudomonadota</taxon>
        <taxon>Gammaproteobacteria</taxon>
        <taxon>Chromatiales</taxon>
        <taxon>Wenzhouxiangellaceae</taxon>
        <taxon>Elongatibacter</taxon>
    </lineage>
</organism>
<keyword evidence="4" id="KW-0106">Calcium</keyword>
<dbReference type="RefSeq" id="WP_354696594.1">
    <property type="nucleotide sequence ID" value="NZ_JAZHOG010000012.1"/>
</dbReference>
<dbReference type="InterPro" id="IPR050738">
    <property type="entry name" value="Sulfatase"/>
</dbReference>
<dbReference type="InterPro" id="IPR024607">
    <property type="entry name" value="Sulfatase_CS"/>
</dbReference>
<feature type="domain" description="Sulfatase N-terminal" evidence="6">
    <location>
        <begin position="21"/>
        <end position="315"/>
    </location>
</feature>
<dbReference type="AlphaFoldDB" id="A0AAW9RJW4"/>
<keyword evidence="2" id="KW-0479">Metal-binding</keyword>
<feature type="signal peptide" evidence="5">
    <location>
        <begin position="1"/>
        <end position="17"/>
    </location>
</feature>
<comment type="caution">
    <text evidence="7">The sequence shown here is derived from an EMBL/GenBank/DDBJ whole genome shotgun (WGS) entry which is preliminary data.</text>
</comment>
<dbReference type="InterPro" id="IPR000917">
    <property type="entry name" value="Sulfatase_N"/>
</dbReference>
<dbReference type="PANTHER" id="PTHR42693">
    <property type="entry name" value="ARYLSULFATASE FAMILY MEMBER"/>
    <property type="match status" value="1"/>
</dbReference>
<keyword evidence="5" id="KW-0732">Signal</keyword>
<dbReference type="PROSITE" id="PS00149">
    <property type="entry name" value="SULFATASE_2"/>
    <property type="match status" value="1"/>
</dbReference>
<proteinExistence type="inferred from homology"/>
<dbReference type="Proteomes" id="UP001359886">
    <property type="component" value="Unassembled WGS sequence"/>
</dbReference>
<accession>A0AAW9RJW4</accession>
<evidence type="ECO:0000256" key="4">
    <source>
        <dbReference type="ARBA" id="ARBA00022837"/>
    </source>
</evidence>
<evidence type="ECO:0000259" key="6">
    <source>
        <dbReference type="Pfam" id="PF00884"/>
    </source>
</evidence>